<dbReference type="Proteomes" id="UP000051638">
    <property type="component" value="Unassembled WGS sequence"/>
</dbReference>
<dbReference type="SUPFAM" id="SSF53271">
    <property type="entry name" value="PRTase-like"/>
    <property type="match status" value="2"/>
</dbReference>
<dbReference type="NCBIfam" id="NF002320">
    <property type="entry name" value="PRK01259.1"/>
    <property type="match status" value="1"/>
</dbReference>
<feature type="binding site" evidence="12">
    <location>
        <position position="136"/>
    </location>
    <ligand>
        <name>Mg(2+)</name>
        <dbReference type="ChEBI" id="CHEBI:18420"/>
    </ligand>
</feature>
<dbReference type="STRING" id="1423796.FC24_GL000038"/>
<dbReference type="GO" id="GO:0016301">
    <property type="term" value="F:kinase activity"/>
    <property type="evidence" value="ECO:0007669"/>
    <property type="project" value="UniProtKB-KW"/>
</dbReference>
<evidence type="ECO:0000256" key="12">
    <source>
        <dbReference type="HAMAP-Rule" id="MF_00583"/>
    </source>
</evidence>
<dbReference type="GO" id="GO:0009156">
    <property type="term" value="P:ribonucleoside monophosphate biosynthetic process"/>
    <property type="evidence" value="ECO:0007669"/>
    <property type="project" value="InterPro"/>
</dbReference>
<evidence type="ECO:0000256" key="11">
    <source>
        <dbReference type="ARBA" id="ARBA00061444"/>
    </source>
</evidence>
<comment type="pathway">
    <text evidence="1 12">Metabolic intermediate biosynthesis; 5-phospho-alpha-D-ribose 1-diphosphate biosynthesis; 5-phospho-alpha-D-ribose 1-diphosphate from D-ribose 5-phosphate (route I): step 1/1.</text>
</comment>
<dbReference type="CDD" id="cd06223">
    <property type="entry name" value="PRTases_typeI"/>
    <property type="match status" value="1"/>
</dbReference>
<evidence type="ECO:0000256" key="6">
    <source>
        <dbReference type="ARBA" id="ARBA00022777"/>
    </source>
</evidence>
<keyword evidence="15" id="KW-1185">Reference proteome</keyword>
<dbReference type="GO" id="GO:0000287">
    <property type="term" value="F:magnesium ion binding"/>
    <property type="evidence" value="ECO:0007669"/>
    <property type="project" value="UniProtKB-UniRule"/>
</dbReference>
<dbReference type="InterPro" id="IPR037515">
    <property type="entry name" value="Rib-P_diPkinase_bac"/>
</dbReference>
<comment type="caution">
    <text evidence="14">The sequence shown here is derived from an EMBL/GenBank/DDBJ whole genome shotgun (WGS) entry which is preliminary data.</text>
</comment>
<evidence type="ECO:0000256" key="8">
    <source>
        <dbReference type="ARBA" id="ARBA00022842"/>
    </source>
</evidence>
<feature type="domain" description="Ribose-phosphate pyrophosphokinase N-terminal" evidence="13">
    <location>
        <begin position="10"/>
        <end position="126"/>
    </location>
</feature>
<evidence type="ECO:0000256" key="2">
    <source>
        <dbReference type="ARBA" id="ARBA00022679"/>
    </source>
</evidence>
<comment type="subcellular location">
    <subcellularLocation>
        <location evidence="12">Cytoplasm</location>
    </subcellularLocation>
</comment>
<feature type="binding site" evidence="12">
    <location>
        <begin position="43"/>
        <end position="45"/>
    </location>
    <ligand>
        <name>ATP</name>
        <dbReference type="ChEBI" id="CHEBI:30616"/>
    </ligand>
</feature>
<dbReference type="InterPro" id="IPR005946">
    <property type="entry name" value="Rib-P_diPkinase"/>
</dbReference>
<keyword evidence="4 12" id="KW-0545">Nucleotide biosynthesis</keyword>
<dbReference type="GO" id="GO:0006015">
    <property type="term" value="P:5-phosphoribose 1-diphosphate biosynthetic process"/>
    <property type="evidence" value="ECO:0007669"/>
    <property type="project" value="UniProtKB-UniRule"/>
</dbReference>
<evidence type="ECO:0000256" key="7">
    <source>
        <dbReference type="ARBA" id="ARBA00022840"/>
    </source>
</evidence>
<accession>A0A0R2D829</accession>
<dbReference type="GO" id="GO:0004749">
    <property type="term" value="F:ribose phosphate diphosphokinase activity"/>
    <property type="evidence" value="ECO:0007669"/>
    <property type="project" value="UniProtKB-UniRule"/>
</dbReference>
<dbReference type="OrthoDB" id="9777067at2"/>
<comment type="caution">
    <text evidence="12">Lacks conserved residue(s) required for the propagation of feature annotation.</text>
</comment>
<dbReference type="PROSITE" id="PS00114">
    <property type="entry name" value="PRPP_SYNTHASE"/>
    <property type="match status" value="1"/>
</dbReference>
<comment type="function">
    <text evidence="10 12">Involved in the biosynthesis of the central metabolite phospho-alpha-D-ribosyl-1-pyrophosphate (PRPP) via the transfer of pyrophosphoryl group from ATP to 1-hydroxyl of ribose-5-phosphate (Rib-5-P).</text>
</comment>
<dbReference type="RefSeq" id="WP_057872851.1">
    <property type="nucleotide sequence ID" value="NZ_AYYI01000001.1"/>
</dbReference>
<dbReference type="Pfam" id="PF14572">
    <property type="entry name" value="Pribosyl_synth"/>
    <property type="match status" value="1"/>
</dbReference>
<evidence type="ECO:0000259" key="13">
    <source>
        <dbReference type="Pfam" id="PF13793"/>
    </source>
</evidence>
<feature type="binding site" evidence="12">
    <location>
        <position position="176"/>
    </location>
    <ligand>
        <name>Mg(2+)</name>
        <dbReference type="ChEBI" id="CHEBI:18420"/>
    </ligand>
</feature>
<feature type="binding site" evidence="12">
    <location>
        <position position="226"/>
    </location>
    <ligand>
        <name>D-ribose 5-phosphate</name>
        <dbReference type="ChEBI" id="CHEBI:78346"/>
    </ligand>
</feature>
<gene>
    <name evidence="12" type="primary">prs</name>
    <name evidence="14" type="ORF">FC24_GL000038</name>
</gene>
<keyword evidence="5 12" id="KW-0547">Nucleotide-binding</keyword>
<dbReference type="GO" id="GO:0005737">
    <property type="term" value="C:cytoplasm"/>
    <property type="evidence" value="ECO:0007669"/>
    <property type="project" value="UniProtKB-SubCell"/>
</dbReference>
<dbReference type="HAMAP" id="MF_00583_B">
    <property type="entry name" value="RibP_PPkinase_B"/>
    <property type="match status" value="1"/>
</dbReference>
<dbReference type="InterPro" id="IPR029099">
    <property type="entry name" value="Pribosyltran_N"/>
</dbReference>
<keyword evidence="12" id="KW-0963">Cytoplasm</keyword>
<dbReference type="NCBIfam" id="NF002618">
    <property type="entry name" value="PRK02269.1"/>
    <property type="match status" value="1"/>
</dbReference>
<organism evidence="14 15">
    <name type="scientific">Loigolactobacillus rennini DSM 20253</name>
    <dbReference type="NCBI Taxonomy" id="1423796"/>
    <lineage>
        <taxon>Bacteria</taxon>
        <taxon>Bacillati</taxon>
        <taxon>Bacillota</taxon>
        <taxon>Bacilli</taxon>
        <taxon>Lactobacillales</taxon>
        <taxon>Lactobacillaceae</taxon>
        <taxon>Loigolactobacillus</taxon>
    </lineage>
</organism>
<comment type="cofactor">
    <cofactor evidence="12">
        <name>Mg(2+)</name>
        <dbReference type="ChEBI" id="CHEBI:18420"/>
    </cofactor>
    <text evidence="12">Binds 2 Mg(2+) ions per subunit.</text>
</comment>
<dbReference type="NCBIfam" id="TIGR01251">
    <property type="entry name" value="ribP_PPkin"/>
    <property type="match status" value="1"/>
</dbReference>
<dbReference type="InterPro" id="IPR000842">
    <property type="entry name" value="PRib_PP_synth_CS"/>
</dbReference>
<keyword evidence="8 12" id="KW-0460">Magnesium</keyword>
<dbReference type="EMBL" id="AYYI01000001">
    <property type="protein sequence ID" value="KRN00208.1"/>
    <property type="molecule type" value="Genomic_DNA"/>
</dbReference>
<dbReference type="Pfam" id="PF13793">
    <property type="entry name" value="Pribosyltran_N"/>
    <property type="match status" value="1"/>
</dbReference>
<dbReference type="EC" id="2.7.6.1" evidence="12"/>
<comment type="caution">
    <text evidence="12">Part of a set of proteins in which some residues (ACT_SITE, NP_BIND, REGION and BINDING) are not conserved.</text>
</comment>
<keyword evidence="3 12" id="KW-0479">Metal-binding</keyword>
<keyword evidence="6 12" id="KW-0418">Kinase</keyword>
<evidence type="ECO:0000256" key="5">
    <source>
        <dbReference type="ARBA" id="ARBA00022741"/>
    </source>
</evidence>
<comment type="subunit">
    <text evidence="12">Homohexamer.</text>
</comment>
<dbReference type="InterPro" id="IPR029057">
    <property type="entry name" value="PRTase-like"/>
</dbReference>
<feature type="binding site" evidence="12">
    <location>
        <begin position="102"/>
        <end position="103"/>
    </location>
    <ligand>
        <name>ATP</name>
        <dbReference type="ChEBI" id="CHEBI:30616"/>
    </ligand>
</feature>
<dbReference type="PATRIC" id="fig|1423796.3.peg.39"/>
<dbReference type="AlphaFoldDB" id="A0A0R2D829"/>
<dbReference type="PANTHER" id="PTHR10210:SF41">
    <property type="entry name" value="RIBOSE-PHOSPHATE PYROPHOSPHOKINASE 1, CHLOROPLASTIC"/>
    <property type="match status" value="1"/>
</dbReference>
<comment type="catalytic activity">
    <reaction evidence="9 12">
        <text>D-ribose 5-phosphate + ATP = 5-phospho-alpha-D-ribose 1-diphosphate + AMP + H(+)</text>
        <dbReference type="Rhea" id="RHEA:15609"/>
        <dbReference type="ChEBI" id="CHEBI:15378"/>
        <dbReference type="ChEBI" id="CHEBI:30616"/>
        <dbReference type="ChEBI" id="CHEBI:58017"/>
        <dbReference type="ChEBI" id="CHEBI:78346"/>
        <dbReference type="ChEBI" id="CHEBI:456215"/>
        <dbReference type="EC" id="2.7.6.1"/>
    </reaction>
</comment>
<dbReference type="FunFam" id="3.40.50.2020:FF:000001">
    <property type="entry name" value="Ribose-phosphate pyrophosphokinase"/>
    <property type="match status" value="1"/>
</dbReference>
<name>A0A0R2D829_9LACO</name>
<dbReference type="InterPro" id="IPR000836">
    <property type="entry name" value="PRTase_dom"/>
</dbReference>
<sequence>MAEHNLDPQLKLIALNANRPLAEKIAAATGVSLAKASVKQFSDGEIQINLEESIRGDAVFVIQSISDPINQNLMELMIMVDALRRASAKNINVVIPYYGYSRQDRKARAREPITAKLIANMLQMAGVTRVVALDLHAAQIQGFFDIPVDHLQAAPLLADYFKNSSLTENLVVVSPDHSSVPRARQMATLLNGAPIAIIDRRHSSETDCEDLNIIGNVQGKKALVVDDMIDTGERAISSAVALKKAGATHIYATGTHAVFSDDSPAKLQASAFEQVVVTDSIEIPAAKQFEKLHVVSVGPLIGKAIQLIHQHRSVGALFHPLAQIEKA</sequence>
<comment type="similarity">
    <text evidence="11 12">Belongs to the ribose-phosphate pyrophosphokinase family. Class I subfamily.</text>
</comment>
<dbReference type="GO" id="GO:0005524">
    <property type="term" value="F:ATP binding"/>
    <property type="evidence" value="ECO:0007669"/>
    <property type="project" value="UniProtKB-KW"/>
</dbReference>
<evidence type="ECO:0000313" key="14">
    <source>
        <dbReference type="EMBL" id="KRN00208.1"/>
    </source>
</evidence>
<reference evidence="14 15" key="1">
    <citation type="journal article" date="2015" name="Genome Announc.">
        <title>Expanding the biotechnology potential of lactobacilli through comparative genomics of 213 strains and associated genera.</title>
        <authorList>
            <person name="Sun Z."/>
            <person name="Harris H.M."/>
            <person name="McCann A."/>
            <person name="Guo C."/>
            <person name="Argimon S."/>
            <person name="Zhang W."/>
            <person name="Yang X."/>
            <person name="Jeffery I.B."/>
            <person name="Cooney J.C."/>
            <person name="Kagawa T.F."/>
            <person name="Liu W."/>
            <person name="Song Y."/>
            <person name="Salvetti E."/>
            <person name="Wrobel A."/>
            <person name="Rasinkangas P."/>
            <person name="Parkhill J."/>
            <person name="Rea M.C."/>
            <person name="O'Sullivan O."/>
            <person name="Ritari J."/>
            <person name="Douillard F.P."/>
            <person name="Paul Ross R."/>
            <person name="Yang R."/>
            <person name="Briner A.E."/>
            <person name="Felis G.E."/>
            <person name="de Vos W.M."/>
            <person name="Barrangou R."/>
            <person name="Klaenhammer T.R."/>
            <person name="Caufield P.W."/>
            <person name="Cui Y."/>
            <person name="Zhang H."/>
            <person name="O'Toole P.W."/>
        </authorList>
    </citation>
    <scope>NUCLEOTIDE SEQUENCE [LARGE SCALE GENOMIC DNA]</scope>
    <source>
        <strain evidence="14 15">DSM 20253</strain>
    </source>
</reference>
<evidence type="ECO:0000256" key="10">
    <source>
        <dbReference type="ARBA" id="ARBA00054914"/>
    </source>
</evidence>
<proteinExistence type="inferred from homology"/>
<evidence type="ECO:0000256" key="1">
    <source>
        <dbReference type="ARBA" id="ARBA00004996"/>
    </source>
</evidence>
<dbReference type="GO" id="GO:0006164">
    <property type="term" value="P:purine nucleotide biosynthetic process"/>
    <property type="evidence" value="ECO:0007669"/>
    <property type="project" value="TreeGrafter"/>
</dbReference>
<evidence type="ECO:0000256" key="9">
    <source>
        <dbReference type="ARBA" id="ARBA00049535"/>
    </source>
</evidence>
<protein>
    <recommendedName>
        <fullName evidence="12">Putative ribose-phosphate pyrophosphokinase</fullName>
        <shortName evidence="12">RPPK</shortName>
        <ecNumber evidence="12">2.7.6.1</ecNumber>
    </recommendedName>
    <alternativeName>
        <fullName evidence="12">5-phospho-D-ribosyl alpha-1-diphosphate synthase</fullName>
    </alternativeName>
    <alternativeName>
        <fullName evidence="12">Phosphoribosyl diphosphate synthase</fullName>
    </alternativeName>
    <alternativeName>
        <fullName evidence="12">Phosphoribosyl pyrophosphate synthase</fullName>
        <shortName evidence="12">P-Rib-PP synthase</shortName>
        <shortName evidence="12">PRPP synthase</shortName>
        <shortName evidence="12">PRPPase</shortName>
    </alternativeName>
</protein>
<keyword evidence="2 12" id="KW-0808">Transferase</keyword>
<dbReference type="GO" id="GO:0002189">
    <property type="term" value="C:ribose phosphate diphosphokinase complex"/>
    <property type="evidence" value="ECO:0007669"/>
    <property type="project" value="TreeGrafter"/>
</dbReference>
<dbReference type="PANTHER" id="PTHR10210">
    <property type="entry name" value="RIBOSE-PHOSPHATE DIPHOSPHOKINASE FAMILY MEMBER"/>
    <property type="match status" value="1"/>
</dbReference>
<dbReference type="Gene3D" id="3.40.50.2020">
    <property type="match status" value="2"/>
</dbReference>
<evidence type="ECO:0000313" key="15">
    <source>
        <dbReference type="Proteomes" id="UP000051638"/>
    </source>
</evidence>
<keyword evidence="7 12" id="KW-0067">ATP-binding</keyword>
<evidence type="ECO:0000256" key="4">
    <source>
        <dbReference type="ARBA" id="ARBA00022727"/>
    </source>
</evidence>
<evidence type="ECO:0000256" key="3">
    <source>
        <dbReference type="ARBA" id="ARBA00022723"/>
    </source>
</evidence>
<dbReference type="SMART" id="SM01400">
    <property type="entry name" value="Pribosyltran_N"/>
    <property type="match status" value="1"/>
</dbReference>
<dbReference type="UniPathway" id="UPA00087">
    <property type="reaction ID" value="UER00172"/>
</dbReference>